<sequence length="126" mass="13825">MFDKKTNNKEEVLSALALFNQKIDYLKQAYEKSTAANEADHAKLQSSLFGSEGTGGLSARVVALEGNSHNSTKKITTLEGKVDGRRGLISRTARVETVQKWWHRGFVGAHLLQITSLVYKAFGSIG</sequence>
<organism evidence="1">
    <name type="scientific">marine sediment metagenome</name>
    <dbReference type="NCBI Taxonomy" id="412755"/>
    <lineage>
        <taxon>unclassified sequences</taxon>
        <taxon>metagenomes</taxon>
        <taxon>ecological metagenomes</taxon>
    </lineage>
</organism>
<comment type="caution">
    <text evidence="1">The sequence shown here is derived from an EMBL/GenBank/DDBJ whole genome shotgun (WGS) entry which is preliminary data.</text>
</comment>
<reference evidence="1" key="1">
    <citation type="journal article" date="2015" name="Nature">
        <title>Complex archaea that bridge the gap between prokaryotes and eukaryotes.</title>
        <authorList>
            <person name="Spang A."/>
            <person name="Saw J.H."/>
            <person name="Jorgensen S.L."/>
            <person name="Zaremba-Niedzwiedzka K."/>
            <person name="Martijn J."/>
            <person name="Lind A.E."/>
            <person name="van Eijk R."/>
            <person name="Schleper C."/>
            <person name="Guy L."/>
            <person name="Ettema T.J."/>
        </authorList>
    </citation>
    <scope>NUCLEOTIDE SEQUENCE</scope>
</reference>
<evidence type="ECO:0000313" key="1">
    <source>
        <dbReference type="EMBL" id="KKN52314.1"/>
    </source>
</evidence>
<dbReference type="EMBL" id="LAZR01001025">
    <property type="protein sequence ID" value="KKN52314.1"/>
    <property type="molecule type" value="Genomic_DNA"/>
</dbReference>
<protein>
    <submittedName>
        <fullName evidence="1">Uncharacterized protein</fullName>
    </submittedName>
</protein>
<gene>
    <name evidence="1" type="ORF">LCGC14_0614150</name>
</gene>
<accession>A0A0F9RBQ4</accession>
<proteinExistence type="predicted"/>
<name>A0A0F9RBQ4_9ZZZZ</name>
<dbReference type="AlphaFoldDB" id="A0A0F9RBQ4"/>